<dbReference type="EMBL" id="JACHVS010000001">
    <property type="protein sequence ID" value="MBB2994929.1"/>
    <property type="molecule type" value="Genomic_DNA"/>
</dbReference>
<proteinExistence type="predicted"/>
<accession>A0A839QFK7</accession>
<name>A0A839QFK7_9MICC</name>
<sequence>MARAMPVTARSSFMPASTICPTRRVVSRERSGSCAVVCTKERRLQAASRQASRRLRTQTCRSFPPQATSLTRCTGLAWMREERTPQEGHPASVEVGSTTTVRPAVEVSTDSTR</sequence>
<dbReference type="AlphaFoldDB" id="A0A839QFK7"/>
<keyword evidence="3" id="KW-1185">Reference proteome</keyword>
<protein>
    <submittedName>
        <fullName evidence="2">Uncharacterized protein</fullName>
    </submittedName>
</protein>
<dbReference type="Proteomes" id="UP000523000">
    <property type="component" value="Unassembled WGS sequence"/>
</dbReference>
<gene>
    <name evidence="2" type="ORF">E9229_001120</name>
</gene>
<evidence type="ECO:0000313" key="3">
    <source>
        <dbReference type="Proteomes" id="UP000523000"/>
    </source>
</evidence>
<feature type="region of interest" description="Disordered" evidence="1">
    <location>
        <begin position="83"/>
        <end position="113"/>
    </location>
</feature>
<evidence type="ECO:0000256" key="1">
    <source>
        <dbReference type="SAM" id="MobiDB-lite"/>
    </source>
</evidence>
<reference evidence="2 3" key="1">
    <citation type="submission" date="2020-08" db="EMBL/GenBank/DDBJ databases">
        <title>Sequencing the genomes of 1000 actinobacteria strains.</title>
        <authorList>
            <person name="Klenk H.-P."/>
        </authorList>
    </citation>
    <scope>NUCLEOTIDE SEQUENCE [LARGE SCALE GENOMIC DNA]</scope>
    <source>
        <strain evidence="2 3">DSM 22826</strain>
    </source>
</reference>
<evidence type="ECO:0000313" key="2">
    <source>
        <dbReference type="EMBL" id="MBB2994929.1"/>
    </source>
</evidence>
<organism evidence="2 3">
    <name type="scientific">Paeniglutamicibacter cryotolerans</name>
    <dbReference type="NCBI Taxonomy" id="670079"/>
    <lineage>
        <taxon>Bacteria</taxon>
        <taxon>Bacillati</taxon>
        <taxon>Actinomycetota</taxon>
        <taxon>Actinomycetes</taxon>
        <taxon>Micrococcales</taxon>
        <taxon>Micrococcaceae</taxon>
        <taxon>Paeniglutamicibacter</taxon>
    </lineage>
</organism>
<comment type="caution">
    <text evidence="2">The sequence shown here is derived from an EMBL/GenBank/DDBJ whole genome shotgun (WGS) entry which is preliminary data.</text>
</comment>